<feature type="compositionally biased region" description="Basic residues" evidence="2">
    <location>
        <begin position="215"/>
        <end position="229"/>
    </location>
</feature>
<feature type="region of interest" description="Disordered" evidence="2">
    <location>
        <begin position="1411"/>
        <end position="1439"/>
    </location>
</feature>
<sequence>MVLSDLDQIKKNERDRRRRLRLEQVRQQSKEISDRLLERVKNITKQELKKLENNDKLNLRQSYNAKIMEIQHKYQEDMADIGMAHVSALLEPDHNAVLQEKERTNKLTASKRGKKAMSKVHENQQKETMQQQQHQERLRQVRELENLRSTLVANLPQATVLETDIIQEEVDERNKQQKSAKKKGRKQFFRKSPGKITKSYIRVVASDLKTCSPRLKSKPRTMKSGRKKDHSNSQEQSAVTSGIELAALKSTATTVNTEETVLRSEQNEKNSGKVTSIPKATQAEVDKTLRYNPQDYVQLNSNSSCGSQSDSTSSLSDDSSDLPATGEQSKCTRTPKQSVHSPAKDKVQLYDHSTHQRNVYSKPVGVVEKIHAWTEPSAIDLAQEIAKSEAIESHLTESRKATAQKRGEDAVLREKVRRDYQTLVENLHYFASEERKLKANQVKRYTKDAHVLEERRRVLRDQHKKNLNRAMQALLNEECFEQCPSYPVERQITLAPRENSESDDVRAVWEDPFSNEQSRTAQSKGKENEISREEQILDMLKKVEKQKQLLLKEFGADLPNDIFNATMKPLFERDQSVPAPSTVCHDARSRQAPLSPEIKVINASCCSESSQDTHDLPQDKSIQVEMLQEKGDVKDTNDEVDKTAKHYPIEPKITIVTPEADSSVSASSVVTNTVHDTGSRYSKTTPKKPKRKKTPRKHKSPLVGVSKTPSSAKKLSKTLSRSRFNGLRKPSCASVDTPNKRIKIYINKTGFNIEVNPPQTPEIAVDASTQSSQIFSAGVQEQSTTKLYTVKSQSTRIKMKEVSDTSTSFASPPPTKPRNILEVLNNNISILEMLDSSANESVKLLRRNVSPVSTPETPSPRTMRMPSNIPHPSKISRMLRYTSTDTQVNCSSPLSSSKNDHSSTTDSSGYQQRRLLSEQISKSFKQATSSPEVCTCKNPESKLMHAKFDNICSYTLKNCPEILQKYEDLQCLCTERIVSLTNLIEKVRNEQKGVEFSAISGDDETSLMQLPPPKVTTNDLQSVRDLVENIEAIHNQLAKTLIESQRIVQNTAIAKQESDQLKEVDAEIQTNGNAQNVATQIVEANVEVQRTVAKPRIIRDEIVNIQLDGYKVQSRPKTLETTSPGRNLRYSTMQDEEIIERLSQEILEQSKSLKNNLLATKGSISSTTDQTHQTDVVDSKNVPTSKPKTDTAVQKHFAAEMKGTKDFIPLLADIPKVSRTMENAIFANGRTKPPVSLLSGLYRTDIESSGHELSTIIEFDTLDTVNKSQNIVKSPLSIKKVSQSQKTKTAIVVESPERLVASVNTHNQQQFTKQTINKKLQCGTDNKELSPKEDLLPLSSVNANEENKNIKERITSTSSNSFSELSGISQIASTPSSDILRHASSPEEMEMALKKLGLGWAITTLKKTREASALSSSSNSDDRTPVTTGKRISPVKKQFDNNYGLPDFSDVSSISVKEASKSTEKAVLLKGRTSTPLHSKLQNSNSNSETTNTSSSNVSGILQEPSEGLIIPDIGLTCTKSNIRKLENH</sequence>
<feature type="compositionally biased region" description="Basic and acidic residues" evidence="2">
    <location>
        <begin position="260"/>
        <end position="271"/>
    </location>
</feature>
<feature type="region of interest" description="Disordered" evidence="2">
    <location>
        <begin position="211"/>
        <end position="239"/>
    </location>
</feature>
<feature type="compositionally biased region" description="Basic residues" evidence="2">
    <location>
        <begin position="685"/>
        <end position="700"/>
    </location>
</feature>
<evidence type="ECO:0000313" key="3">
    <source>
        <dbReference type="EMBL" id="KZC07288.1"/>
    </source>
</evidence>
<accession>A0A154P7U4</accession>
<feature type="region of interest" description="Disordered" evidence="2">
    <location>
        <begin position="1471"/>
        <end position="1500"/>
    </location>
</feature>
<feature type="compositionally biased region" description="Polar residues" evidence="2">
    <location>
        <begin position="326"/>
        <end position="340"/>
    </location>
</feature>
<feature type="coiled-coil region" evidence="1">
    <location>
        <begin position="3"/>
        <end position="54"/>
    </location>
</feature>
<dbReference type="Proteomes" id="UP000076502">
    <property type="component" value="Unassembled WGS sequence"/>
</dbReference>
<evidence type="ECO:0000313" key="4">
    <source>
        <dbReference type="Proteomes" id="UP000076502"/>
    </source>
</evidence>
<feature type="compositionally biased region" description="Low complexity" evidence="2">
    <location>
        <begin position="1165"/>
        <end position="1176"/>
    </location>
</feature>
<evidence type="ECO:0000256" key="1">
    <source>
        <dbReference type="SAM" id="Coils"/>
    </source>
</evidence>
<feature type="region of interest" description="Disordered" evidence="2">
    <location>
        <begin position="256"/>
        <end position="351"/>
    </location>
</feature>
<evidence type="ECO:0000256" key="2">
    <source>
        <dbReference type="SAM" id="MobiDB-lite"/>
    </source>
</evidence>
<feature type="compositionally biased region" description="Low complexity" evidence="2">
    <location>
        <begin position="301"/>
        <end position="317"/>
    </location>
</feature>
<feature type="compositionally biased region" description="Polar residues" evidence="2">
    <location>
        <begin position="707"/>
        <end position="717"/>
    </location>
</feature>
<keyword evidence="1" id="KW-0175">Coiled coil</keyword>
<protein>
    <submittedName>
        <fullName evidence="3">Uncharacterized protein</fullName>
    </submittedName>
</protein>
<dbReference type="STRING" id="178035.A0A154P7U4"/>
<feature type="compositionally biased region" description="Low complexity" evidence="2">
    <location>
        <begin position="849"/>
        <end position="860"/>
    </location>
</feature>
<feature type="region of interest" description="Disordered" evidence="2">
    <location>
        <begin position="886"/>
        <end position="910"/>
    </location>
</feature>
<feature type="compositionally biased region" description="Basic and acidic residues" evidence="2">
    <location>
        <begin position="342"/>
        <end position="351"/>
    </location>
</feature>
<feature type="compositionally biased region" description="Basic residues" evidence="2">
    <location>
        <begin position="176"/>
        <end position="191"/>
    </location>
</feature>
<proteinExistence type="predicted"/>
<feature type="compositionally biased region" description="Polar residues" evidence="2">
    <location>
        <begin position="1472"/>
        <end position="1482"/>
    </location>
</feature>
<feature type="region of interest" description="Disordered" evidence="2">
    <location>
        <begin position="660"/>
        <end position="717"/>
    </location>
</feature>
<dbReference type="EMBL" id="KQ434823">
    <property type="protein sequence ID" value="KZC07288.1"/>
    <property type="molecule type" value="Genomic_DNA"/>
</dbReference>
<feature type="compositionally biased region" description="Low complexity" evidence="2">
    <location>
        <begin position="1483"/>
        <end position="1499"/>
    </location>
</feature>
<reference evidence="3 4" key="1">
    <citation type="submission" date="2015-07" db="EMBL/GenBank/DDBJ databases">
        <title>The genome of Dufourea novaeangliae.</title>
        <authorList>
            <person name="Pan H."/>
            <person name="Kapheim K."/>
        </authorList>
    </citation>
    <scope>NUCLEOTIDE SEQUENCE [LARGE SCALE GENOMIC DNA]</scope>
    <source>
        <strain evidence="3">0120121106</strain>
        <tissue evidence="3">Whole body</tissue>
    </source>
</reference>
<keyword evidence="4" id="KW-1185">Reference proteome</keyword>
<feature type="region of interest" description="Disordered" evidence="2">
    <location>
        <begin position="1164"/>
        <end position="1192"/>
    </location>
</feature>
<feature type="compositionally biased region" description="Polar residues" evidence="2">
    <location>
        <begin position="886"/>
        <end position="897"/>
    </location>
</feature>
<feature type="region of interest" description="Disordered" evidence="2">
    <location>
        <begin position="849"/>
        <end position="873"/>
    </location>
</feature>
<organism evidence="3 4">
    <name type="scientific">Dufourea novaeangliae</name>
    <name type="common">Sweat bee</name>
    <dbReference type="NCBI Taxonomy" id="178035"/>
    <lineage>
        <taxon>Eukaryota</taxon>
        <taxon>Metazoa</taxon>
        <taxon>Ecdysozoa</taxon>
        <taxon>Arthropoda</taxon>
        <taxon>Hexapoda</taxon>
        <taxon>Insecta</taxon>
        <taxon>Pterygota</taxon>
        <taxon>Neoptera</taxon>
        <taxon>Endopterygota</taxon>
        <taxon>Hymenoptera</taxon>
        <taxon>Apocrita</taxon>
        <taxon>Aculeata</taxon>
        <taxon>Apoidea</taxon>
        <taxon>Anthophila</taxon>
        <taxon>Halictidae</taxon>
        <taxon>Rophitinae</taxon>
        <taxon>Dufourea</taxon>
    </lineage>
</organism>
<name>A0A154P7U4_DUFNO</name>
<dbReference type="OrthoDB" id="6359887at2759"/>
<gene>
    <name evidence="3" type="ORF">WN55_07699</name>
</gene>
<feature type="region of interest" description="Disordered" evidence="2">
    <location>
        <begin position="172"/>
        <end position="191"/>
    </location>
</feature>